<dbReference type="Proteomes" id="UP000279994">
    <property type="component" value="Unassembled WGS sequence"/>
</dbReference>
<comment type="caution">
    <text evidence="5">The sequence shown here is derived from an EMBL/GenBank/DDBJ whole genome shotgun (WGS) entry which is preliminary data.</text>
</comment>
<dbReference type="Pfam" id="PF00535">
    <property type="entry name" value="Glycos_transf_2"/>
    <property type="match status" value="2"/>
</dbReference>
<dbReference type="InterPro" id="IPR029044">
    <property type="entry name" value="Nucleotide-diphossugar_trans"/>
</dbReference>
<dbReference type="SUPFAM" id="SSF53448">
    <property type="entry name" value="Nucleotide-diphospho-sugar transferases"/>
    <property type="match status" value="2"/>
</dbReference>
<organism evidence="5 6">
    <name type="scientific">Nocardioides pocheonensis</name>
    <dbReference type="NCBI Taxonomy" id="661485"/>
    <lineage>
        <taxon>Bacteria</taxon>
        <taxon>Bacillati</taxon>
        <taxon>Actinomycetota</taxon>
        <taxon>Actinomycetes</taxon>
        <taxon>Propionibacteriales</taxon>
        <taxon>Nocardioidaceae</taxon>
        <taxon>Nocardioides</taxon>
    </lineage>
</organism>
<evidence type="ECO:0000256" key="2">
    <source>
        <dbReference type="ARBA" id="ARBA00022676"/>
    </source>
</evidence>
<dbReference type="PANTHER" id="PTHR43685">
    <property type="entry name" value="GLYCOSYLTRANSFERASE"/>
    <property type="match status" value="1"/>
</dbReference>
<gene>
    <name evidence="5" type="ORF">EFL26_11235</name>
</gene>
<protein>
    <submittedName>
        <fullName evidence="5">Glycosyltransferase</fullName>
    </submittedName>
</protein>
<sequence length="594" mass="64522">MPSPASVVAVVVTWNRLALLQESLAAVHGQTHAPSAIVVVDNDSTDGTRELLDSSYGAELGLDVVHLRRNTGGAGGFAVGIEQALLHHPDLIWLLDDDTVPTPTAAEELVRAWTGYAADGGGRPAVLASKVVWTDGRDHPMNTPRRKPGANAAESAAAERVGAVPIRSASFVSLMCDADRVRERGLPVADYFLWNDDFEYSTRLVRGGVGLYCPASVVVHKTRAFGSTDADPGDRFFYEVRNKVWMFSRSRSLTVPEKALYGAATARRWARTFARSSNRLVLRRALARGLGAGLRRPRPNAVVLSEARPPRPETGRHQPFTLLVSTYAQDDPGFLHEAVLSSTTAQTRPPDEVVLVQDGPVPEALAAEIKHLVATLPMPVQHLALPQNIGLGPALDAGLAASSHEIVARMDADDVSLPERFERQLAVIEAGADIVGSGLLEFGRSIEDVVGRRTPPTDPDEIRRVIRFRDPFNHPTVVYRRSAVLAAGGYTDMALLEDYLLFARMVDAGAAPANLAEPLVYYRVGAGAYARRGGTALLRSELRLQRRFRELGITSRAEYLRNVAVRGGYRLVPEGVRKVAYRRLLANRTGSARG</sequence>
<dbReference type="Gene3D" id="3.90.550.10">
    <property type="entry name" value="Spore Coat Polysaccharide Biosynthesis Protein SpsA, Chain A"/>
    <property type="match status" value="2"/>
</dbReference>
<evidence type="ECO:0000259" key="4">
    <source>
        <dbReference type="Pfam" id="PF00535"/>
    </source>
</evidence>
<dbReference type="AlphaFoldDB" id="A0A3N0GM70"/>
<dbReference type="InterPro" id="IPR001173">
    <property type="entry name" value="Glyco_trans_2-like"/>
</dbReference>
<keyword evidence="2" id="KW-0328">Glycosyltransferase</keyword>
<dbReference type="InterPro" id="IPR050834">
    <property type="entry name" value="Glycosyltransf_2"/>
</dbReference>
<dbReference type="GO" id="GO:0016757">
    <property type="term" value="F:glycosyltransferase activity"/>
    <property type="evidence" value="ECO:0007669"/>
    <property type="project" value="UniProtKB-KW"/>
</dbReference>
<evidence type="ECO:0000256" key="1">
    <source>
        <dbReference type="ARBA" id="ARBA00006739"/>
    </source>
</evidence>
<feature type="domain" description="Glycosyltransferase 2-like" evidence="4">
    <location>
        <begin position="339"/>
        <end position="476"/>
    </location>
</feature>
<dbReference type="RefSeq" id="WP_123222981.1">
    <property type="nucleotide sequence ID" value="NZ_RJSF01000040.1"/>
</dbReference>
<proteinExistence type="inferred from homology"/>
<evidence type="ECO:0000256" key="3">
    <source>
        <dbReference type="ARBA" id="ARBA00022679"/>
    </source>
</evidence>
<keyword evidence="3 5" id="KW-0808">Transferase</keyword>
<dbReference type="EMBL" id="RJSF01000040">
    <property type="protein sequence ID" value="RNM13574.1"/>
    <property type="molecule type" value="Genomic_DNA"/>
</dbReference>
<reference evidence="5 6" key="1">
    <citation type="submission" date="2018-11" db="EMBL/GenBank/DDBJ databases">
        <authorList>
            <person name="Li F."/>
        </authorList>
    </citation>
    <scope>NUCLEOTIDE SEQUENCE [LARGE SCALE GENOMIC DNA]</scope>
    <source>
        <strain evidence="5 6">Gsoil 818</strain>
    </source>
</reference>
<keyword evidence="6" id="KW-1185">Reference proteome</keyword>
<evidence type="ECO:0000313" key="5">
    <source>
        <dbReference type="EMBL" id="RNM13574.1"/>
    </source>
</evidence>
<dbReference type="PANTHER" id="PTHR43685:SF5">
    <property type="entry name" value="GLYCOSYLTRANSFERASE EPSE-RELATED"/>
    <property type="match status" value="1"/>
</dbReference>
<name>A0A3N0GM70_9ACTN</name>
<accession>A0A3N0GM70</accession>
<feature type="domain" description="Glycosyltransferase 2-like" evidence="4">
    <location>
        <begin position="10"/>
        <end position="126"/>
    </location>
</feature>
<evidence type="ECO:0000313" key="6">
    <source>
        <dbReference type="Proteomes" id="UP000279994"/>
    </source>
</evidence>
<dbReference type="OrthoDB" id="7665907at2"/>
<comment type="similarity">
    <text evidence="1">Belongs to the glycosyltransferase 2 family.</text>
</comment>